<evidence type="ECO:0000259" key="3">
    <source>
        <dbReference type="Pfam" id="PF00534"/>
    </source>
</evidence>
<gene>
    <name evidence="5" type="ORF">FEV09_12730</name>
</gene>
<reference evidence="5" key="1">
    <citation type="submission" date="2019-05" db="EMBL/GenBank/DDBJ databases">
        <title>Whole genome sequencing of Pseudanabaena catenata USMAC16.</title>
        <authorList>
            <person name="Khan Z."/>
            <person name="Omar W.M."/>
            <person name="Convey P."/>
            <person name="Merican F."/>
            <person name="Najimudin N."/>
        </authorList>
    </citation>
    <scope>NUCLEOTIDE SEQUENCE</scope>
    <source>
        <strain evidence="5">USMAC16</strain>
    </source>
</reference>
<sequence length="389" mass="43337">MKVLHLVPSIAAVRGGTSIAVIEMVKSLRAIGIDAEIVTTNDNGKTLLDVPLHRLIDYEVEGEKVPVRFFPRFSPPIHAMREFAFSGSLTIWLWQHLRDYDLMHVHAIFSYPATIAMTIARQQNIPYVNSPHGLLCQWSLQQGAQKKHIYLNLLEKANLFGAKAIHVTAMQEQVEIELLGWSLKTIVRPLGLQIPPAIADAREQLHRMLDIPSQVPIMLFLSRIHPKKGLDYLLPALGKLRDRHFAFVLAGSGDPEYEAALEQLLQAHHLGDRTYKLGFVTGIKKNICLQGSDLYVLTSHSENFGVSVLEALAAGTPVLITKGVALAELVRSQQLGWVVDLEIDAIAAAIAQSLDQPQVNQQIGDRAAKYIAEHYTWNKIAVNLQQLYI</sequence>
<dbReference type="Gene3D" id="3.40.50.2000">
    <property type="entry name" value="Glycogen Phosphorylase B"/>
    <property type="match status" value="2"/>
</dbReference>
<evidence type="ECO:0000313" key="6">
    <source>
        <dbReference type="Proteomes" id="UP001152872"/>
    </source>
</evidence>
<accession>A0A9X4M7T0</accession>
<dbReference type="InterPro" id="IPR001296">
    <property type="entry name" value="Glyco_trans_1"/>
</dbReference>
<feature type="domain" description="Glycosyl transferase family 1" evidence="3">
    <location>
        <begin position="202"/>
        <end position="369"/>
    </location>
</feature>
<keyword evidence="2 5" id="KW-0808">Transferase</keyword>
<dbReference type="SUPFAM" id="SSF53756">
    <property type="entry name" value="UDP-Glycosyltransferase/glycogen phosphorylase"/>
    <property type="match status" value="1"/>
</dbReference>
<dbReference type="RefSeq" id="WP_009627547.1">
    <property type="nucleotide sequence ID" value="NZ_VBTY01000100.1"/>
</dbReference>
<keyword evidence="6" id="KW-1185">Reference proteome</keyword>
<dbReference type="Proteomes" id="UP001152872">
    <property type="component" value="Unassembled WGS sequence"/>
</dbReference>
<dbReference type="InterPro" id="IPR028098">
    <property type="entry name" value="Glyco_trans_4-like_N"/>
</dbReference>
<name>A0A9X4M7T0_9CYAN</name>
<dbReference type="GO" id="GO:0016757">
    <property type="term" value="F:glycosyltransferase activity"/>
    <property type="evidence" value="ECO:0007669"/>
    <property type="project" value="UniProtKB-KW"/>
</dbReference>
<comment type="caution">
    <text evidence="5">The sequence shown here is derived from an EMBL/GenBank/DDBJ whole genome shotgun (WGS) entry which is preliminary data.</text>
</comment>
<dbReference type="Pfam" id="PF00534">
    <property type="entry name" value="Glycos_transf_1"/>
    <property type="match status" value="1"/>
</dbReference>
<proteinExistence type="predicted"/>
<protein>
    <submittedName>
        <fullName evidence="5">Glycosyltransferase</fullName>
        <ecNumber evidence="5">2.4.-.-</ecNumber>
    </submittedName>
</protein>
<evidence type="ECO:0000313" key="5">
    <source>
        <dbReference type="EMBL" id="MDG3495426.1"/>
    </source>
</evidence>
<evidence type="ECO:0000256" key="1">
    <source>
        <dbReference type="ARBA" id="ARBA00022676"/>
    </source>
</evidence>
<dbReference type="EC" id="2.4.-.-" evidence="5"/>
<evidence type="ECO:0000256" key="2">
    <source>
        <dbReference type="ARBA" id="ARBA00022679"/>
    </source>
</evidence>
<organism evidence="5 6">
    <name type="scientific">Pseudanabaena catenata USMAC16</name>
    <dbReference type="NCBI Taxonomy" id="1855837"/>
    <lineage>
        <taxon>Bacteria</taxon>
        <taxon>Bacillati</taxon>
        <taxon>Cyanobacteriota</taxon>
        <taxon>Cyanophyceae</taxon>
        <taxon>Pseudanabaenales</taxon>
        <taxon>Pseudanabaenaceae</taxon>
        <taxon>Pseudanabaena</taxon>
    </lineage>
</organism>
<evidence type="ECO:0000259" key="4">
    <source>
        <dbReference type="Pfam" id="PF13579"/>
    </source>
</evidence>
<dbReference type="Pfam" id="PF13579">
    <property type="entry name" value="Glyco_trans_4_4"/>
    <property type="match status" value="1"/>
</dbReference>
<dbReference type="PANTHER" id="PTHR12526:SF510">
    <property type="entry name" value="D-INOSITOL 3-PHOSPHATE GLYCOSYLTRANSFERASE"/>
    <property type="match status" value="1"/>
</dbReference>
<feature type="domain" description="Glycosyltransferase subfamily 4-like N-terminal" evidence="4">
    <location>
        <begin position="15"/>
        <end position="181"/>
    </location>
</feature>
<dbReference type="AlphaFoldDB" id="A0A9X4M7T0"/>
<dbReference type="CDD" id="cd03821">
    <property type="entry name" value="GT4_Bme6-like"/>
    <property type="match status" value="1"/>
</dbReference>
<dbReference type="EMBL" id="VBTY01000100">
    <property type="protein sequence ID" value="MDG3495426.1"/>
    <property type="molecule type" value="Genomic_DNA"/>
</dbReference>
<keyword evidence="1 5" id="KW-0328">Glycosyltransferase</keyword>
<dbReference type="PANTHER" id="PTHR12526">
    <property type="entry name" value="GLYCOSYLTRANSFERASE"/>
    <property type="match status" value="1"/>
</dbReference>